<name>A0A369VY30_9SPHN</name>
<evidence type="ECO:0000313" key="1">
    <source>
        <dbReference type="EMBL" id="RDE06527.1"/>
    </source>
</evidence>
<accession>A0A369VY30</accession>
<dbReference type="EMBL" id="QQNB01000001">
    <property type="protein sequence ID" value="RDE06527.1"/>
    <property type="molecule type" value="Genomic_DNA"/>
</dbReference>
<sequence>MVPSPVDTSAIQSQIAAAVIKAEQAAAAAAQVQAAVPQPATTVGSAEMVGGQVGTATTYKRGDWVPARISRTGSCVLAASNACMAAWTSAFAVGTAPVMLGDPVAINTAALQPIDCDITGAPTATGVPVKCWIAQSSALTLTALTAGKIDVLPFGAASLAGTTVTVSAIPPSQ</sequence>
<reference evidence="1 2" key="1">
    <citation type="submission" date="2018-07" db="EMBL/GenBank/DDBJ databases">
        <title>a novel species of Sphingomonas isolated from the rhizosphere soil of Araceae plant.</title>
        <authorList>
            <person name="Zhiyong W."/>
            <person name="Qinglan Z."/>
            <person name="Zhiwei F."/>
            <person name="Ding X."/>
            <person name="Gejiao W."/>
            <person name="Shixue Z."/>
        </authorList>
    </citation>
    <scope>NUCLEOTIDE SEQUENCE [LARGE SCALE GENOMIC DNA]</scope>
    <source>
        <strain evidence="1 2">WZY 27</strain>
    </source>
</reference>
<dbReference type="AlphaFoldDB" id="A0A369VY30"/>
<organism evidence="1 2">
    <name type="scientific">Sphingomonas aracearum</name>
    <dbReference type="NCBI Taxonomy" id="2283317"/>
    <lineage>
        <taxon>Bacteria</taxon>
        <taxon>Pseudomonadati</taxon>
        <taxon>Pseudomonadota</taxon>
        <taxon>Alphaproteobacteria</taxon>
        <taxon>Sphingomonadales</taxon>
        <taxon>Sphingomonadaceae</taxon>
        <taxon>Sphingomonas</taxon>
    </lineage>
</organism>
<protein>
    <submittedName>
        <fullName evidence="1">Uncharacterized protein</fullName>
    </submittedName>
</protein>
<comment type="caution">
    <text evidence="1">The sequence shown here is derived from an EMBL/GenBank/DDBJ whole genome shotgun (WGS) entry which is preliminary data.</text>
</comment>
<keyword evidence="2" id="KW-1185">Reference proteome</keyword>
<proteinExistence type="predicted"/>
<gene>
    <name evidence="1" type="ORF">DVW87_02115</name>
</gene>
<evidence type="ECO:0000313" key="2">
    <source>
        <dbReference type="Proteomes" id="UP000253918"/>
    </source>
</evidence>
<dbReference type="Proteomes" id="UP000253918">
    <property type="component" value="Unassembled WGS sequence"/>
</dbReference>